<feature type="region of interest" description="Disordered" evidence="1">
    <location>
        <begin position="275"/>
        <end position="424"/>
    </location>
</feature>
<proteinExistence type="predicted"/>
<gene>
    <name evidence="3" type="ORF">ATP06_0230565</name>
    <name evidence="2" type="ORF">AVL48_05550</name>
</gene>
<evidence type="ECO:0000313" key="4">
    <source>
        <dbReference type="Proteomes" id="UP000076321"/>
    </source>
</evidence>
<dbReference type="Proteomes" id="UP000076321">
    <property type="component" value="Unassembled WGS sequence"/>
</dbReference>
<evidence type="ECO:0000313" key="2">
    <source>
        <dbReference type="EMBL" id="KZB81475.1"/>
    </source>
</evidence>
<feature type="compositionally biased region" description="Polar residues" evidence="1">
    <location>
        <begin position="174"/>
        <end position="185"/>
    </location>
</feature>
<evidence type="ECO:0000313" key="3">
    <source>
        <dbReference type="EMBL" id="OKA04738.1"/>
    </source>
</evidence>
<evidence type="ECO:0000256" key="1">
    <source>
        <dbReference type="SAM" id="MobiDB-lite"/>
    </source>
</evidence>
<name>A0A154MA50_9PSEU</name>
<keyword evidence="5" id="KW-1185">Reference proteome</keyword>
<feature type="compositionally biased region" description="Low complexity" evidence="1">
    <location>
        <begin position="278"/>
        <end position="289"/>
    </location>
</feature>
<comment type="caution">
    <text evidence="2">The sequence shown here is derived from an EMBL/GenBank/DDBJ whole genome shotgun (WGS) entry which is preliminary data.</text>
</comment>
<dbReference type="RefSeq" id="WP_061986689.1">
    <property type="nucleotide sequence ID" value="NZ_FOPQ01000003.1"/>
</dbReference>
<dbReference type="Proteomes" id="UP000186883">
    <property type="component" value="Unassembled WGS sequence"/>
</dbReference>
<feature type="compositionally biased region" description="Polar residues" evidence="1">
    <location>
        <begin position="310"/>
        <end position="324"/>
    </location>
</feature>
<accession>A0A154MA50</accession>
<evidence type="ECO:0000313" key="5">
    <source>
        <dbReference type="Proteomes" id="UP000186883"/>
    </source>
</evidence>
<reference evidence="2 4" key="1">
    <citation type="submission" date="2015-12" db="EMBL/GenBank/DDBJ databases">
        <title>Amycolatopsis regifaucium genome sequencing and assembly.</title>
        <authorList>
            <person name="Mayilraj S."/>
        </authorList>
    </citation>
    <scope>NUCLEOTIDE SEQUENCE [LARGE SCALE GENOMIC DNA]</scope>
    <source>
        <strain evidence="2 4">GY080</strain>
    </source>
</reference>
<feature type="compositionally biased region" description="Gly residues" evidence="1">
    <location>
        <begin position="290"/>
        <end position="305"/>
    </location>
</feature>
<feature type="compositionally biased region" description="Low complexity" evidence="1">
    <location>
        <begin position="326"/>
        <end position="349"/>
    </location>
</feature>
<feature type="compositionally biased region" description="Low complexity" evidence="1">
    <location>
        <begin position="225"/>
        <end position="242"/>
    </location>
</feature>
<sequence>MIDYTNGFSVRTLVRFVSEETLHFGTAEQAAKMWGAAVTYLDESAKKITNRQTELEKVWTDGAFQLFRDEQLEPNRKQLAAFVAKIKEHKVQENFAAIPGLITNTVQKTQEAVRGYNHLIELGKEPTEQQERETARQVGIVLNELAEAYDRARTSIERIGDWQWHGPRAALPESRQSSEAPQTAGTPGPADLSPTEPGQVPEPVSPTSPTKTQDPLKAALQQGPGALDALSQAAQSLQQLLGSGQGVPNPVSLPDSANFDPVALGSLSPVERADYLNGLAGSGSPSLAGSGDGGGSGPASGGMGAGSSAVPQPQSAATGTSGAPLSSAATFGAAGTAGTAGTASSGSGMAPPPASPNQAGKKADTGIKPGTAEDTATRRPRERKPRGTPGVALLGRSGITGRPGAADGAVARPTPLARRRWDSGNDTVQLLDEELWQVEQHDTTPKNRFGH</sequence>
<protein>
    <submittedName>
        <fullName evidence="2">Uncharacterized protein</fullName>
    </submittedName>
</protein>
<dbReference type="AlphaFoldDB" id="A0A154MA50"/>
<dbReference type="EMBL" id="LQCI01000034">
    <property type="protein sequence ID" value="KZB81475.1"/>
    <property type="molecule type" value="Genomic_DNA"/>
</dbReference>
<reference evidence="3 5" key="2">
    <citation type="submission" date="2016-11" db="EMBL/GenBank/DDBJ databases">
        <title>Genome sequencing of Amycolatopsis regifaucium.</title>
        <authorList>
            <person name="Mayilraj S."/>
            <person name="Kaur N."/>
        </authorList>
    </citation>
    <scope>NUCLEOTIDE SEQUENCE [LARGE SCALE GENOMIC DNA]</scope>
    <source>
        <strain evidence="3 5">GY080</strain>
    </source>
</reference>
<feature type="region of interest" description="Disordered" evidence="1">
    <location>
        <begin position="170"/>
        <end position="263"/>
    </location>
</feature>
<organism evidence="2 4">
    <name type="scientific">Amycolatopsis regifaucium</name>
    <dbReference type="NCBI Taxonomy" id="546365"/>
    <lineage>
        <taxon>Bacteria</taxon>
        <taxon>Bacillati</taxon>
        <taxon>Actinomycetota</taxon>
        <taxon>Actinomycetes</taxon>
        <taxon>Pseudonocardiales</taxon>
        <taxon>Pseudonocardiaceae</taxon>
        <taxon>Amycolatopsis</taxon>
    </lineage>
</organism>
<dbReference type="OrthoDB" id="3637792at2"/>
<dbReference type="EMBL" id="LOBU02000021">
    <property type="protein sequence ID" value="OKA04738.1"/>
    <property type="molecule type" value="Genomic_DNA"/>
</dbReference>